<dbReference type="GO" id="GO:0046294">
    <property type="term" value="P:formaldehyde catabolic process"/>
    <property type="evidence" value="ECO:0007669"/>
    <property type="project" value="TreeGrafter"/>
</dbReference>
<keyword evidence="4" id="KW-0560">Oxidoreductase</keyword>
<dbReference type="SUPFAM" id="SSF51735">
    <property type="entry name" value="NAD(P)-binding Rossmann-fold domains"/>
    <property type="match status" value="1"/>
</dbReference>
<dbReference type="AlphaFoldDB" id="A0AA38RDV8"/>
<dbReference type="SMART" id="SM00829">
    <property type="entry name" value="PKS_ER"/>
    <property type="match status" value="1"/>
</dbReference>
<reference evidence="8" key="1">
    <citation type="submission" date="2022-07" db="EMBL/GenBank/DDBJ databases">
        <title>Fungi with potential for degradation of polypropylene.</title>
        <authorList>
            <person name="Gostincar C."/>
        </authorList>
    </citation>
    <scope>NUCLEOTIDE SEQUENCE</scope>
    <source>
        <strain evidence="8">EXF-13308</strain>
    </source>
</reference>
<dbReference type="CDD" id="cd08278">
    <property type="entry name" value="benzyl_alcohol_DH"/>
    <property type="match status" value="1"/>
</dbReference>
<dbReference type="InterPro" id="IPR036291">
    <property type="entry name" value="NAD(P)-bd_dom_sf"/>
</dbReference>
<dbReference type="InterPro" id="IPR013149">
    <property type="entry name" value="ADH-like_C"/>
</dbReference>
<dbReference type="InterPro" id="IPR020843">
    <property type="entry name" value="ER"/>
</dbReference>
<name>A0AA38RDV8_9PEZI</name>
<dbReference type="Gene3D" id="3.40.50.720">
    <property type="entry name" value="NAD(P)-binding Rossmann-like Domain"/>
    <property type="match status" value="1"/>
</dbReference>
<gene>
    <name evidence="8" type="ORF">NKR23_g6455</name>
</gene>
<dbReference type="InterPro" id="IPR013154">
    <property type="entry name" value="ADH-like_N"/>
</dbReference>
<evidence type="ECO:0000256" key="5">
    <source>
        <dbReference type="ARBA" id="ARBA00023027"/>
    </source>
</evidence>
<dbReference type="GO" id="GO:0005829">
    <property type="term" value="C:cytosol"/>
    <property type="evidence" value="ECO:0007669"/>
    <property type="project" value="TreeGrafter"/>
</dbReference>
<dbReference type="Pfam" id="PF00107">
    <property type="entry name" value="ADH_zinc_N"/>
    <property type="match status" value="1"/>
</dbReference>
<protein>
    <submittedName>
        <fullName evidence="8">Alcohol dehydrogenase superfamily, zinc-type</fullName>
    </submittedName>
</protein>
<dbReference type="Gene3D" id="3.90.180.10">
    <property type="entry name" value="Medium-chain alcohol dehydrogenases, catalytic domain"/>
    <property type="match status" value="1"/>
</dbReference>
<dbReference type="PROSITE" id="PS00059">
    <property type="entry name" value="ADH_ZINC"/>
    <property type="match status" value="1"/>
</dbReference>
<dbReference type="Pfam" id="PF08240">
    <property type="entry name" value="ADH_N"/>
    <property type="match status" value="1"/>
</dbReference>
<evidence type="ECO:0000256" key="6">
    <source>
        <dbReference type="RuleBase" id="RU361277"/>
    </source>
</evidence>
<dbReference type="InterPro" id="IPR002328">
    <property type="entry name" value="ADH_Zn_CS"/>
</dbReference>
<accession>A0AA38RDV8</accession>
<evidence type="ECO:0000256" key="3">
    <source>
        <dbReference type="ARBA" id="ARBA00022833"/>
    </source>
</evidence>
<evidence type="ECO:0000256" key="4">
    <source>
        <dbReference type="ARBA" id="ARBA00023002"/>
    </source>
</evidence>
<dbReference type="GO" id="GO:0008270">
    <property type="term" value="F:zinc ion binding"/>
    <property type="evidence" value="ECO:0007669"/>
    <property type="project" value="InterPro"/>
</dbReference>
<comment type="similarity">
    <text evidence="6">Belongs to the zinc-containing alcohol dehydrogenase family.</text>
</comment>
<dbReference type="PANTHER" id="PTHR43880">
    <property type="entry name" value="ALCOHOL DEHYDROGENASE"/>
    <property type="match status" value="1"/>
</dbReference>
<keyword evidence="5" id="KW-0520">NAD</keyword>
<evidence type="ECO:0000256" key="1">
    <source>
        <dbReference type="ARBA" id="ARBA00001947"/>
    </source>
</evidence>
<dbReference type="GO" id="GO:0051903">
    <property type="term" value="F:S-(hydroxymethyl)glutathione dehydrogenase [NAD(P)+] activity"/>
    <property type="evidence" value="ECO:0007669"/>
    <property type="project" value="TreeGrafter"/>
</dbReference>
<comment type="caution">
    <text evidence="8">The sequence shown here is derived from an EMBL/GenBank/DDBJ whole genome shotgun (WGS) entry which is preliminary data.</text>
</comment>
<evidence type="ECO:0000313" key="9">
    <source>
        <dbReference type="Proteomes" id="UP001174694"/>
    </source>
</evidence>
<comment type="cofactor">
    <cofactor evidence="1 6">
        <name>Zn(2+)</name>
        <dbReference type="ChEBI" id="CHEBI:29105"/>
    </cofactor>
</comment>
<keyword evidence="9" id="KW-1185">Reference proteome</keyword>
<dbReference type="PANTHER" id="PTHR43880:SF12">
    <property type="entry name" value="ALCOHOL DEHYDROGENASE CLASS-3"/>
    <property type="match status" value="1"/>
</dbReference>
<proteinExistence type="inferred from homology"/>
<organism evidence="8 9">
    <name type="scientific">Pleurostoma richardsiae</name>
    <dbReference type="NCBI Taxonomy" id="41990"/>
    <lineage>
        <taxon>Eukaryota</taxon>
        <taxon>Fungi</taxon>
        <taxon>Dikarya</taxon>
        <taxon>Ascomycota</taxon>
        <taxon>Pezizomycotina</taxon>
        <taxon>Sordariomycetes</taxon>
        <taxon>Sordariomycetidae</taxon>
        <taxon>Calosphaeriales</taxon>
        <taxon>Pleurostomataceae</taxon>
        <taxon>Pleurostoma</taxon>
    </lineage>
</organism>
<sequence length="382" mass="40112">MAGALNIVTKAYVVNKADDPFVLTDVVLDGLREDEVLVEVKYTGVCHSDIFAQKGLVAIKEFPAVLGHEGAGIVRQVGPGVPSDRLAPGDTVQLTFRSCGRCRACLEGRSATCPSVNEINLLATGRDDGTSPISLPDGTPVYGQFFGQSSFSKLVIVPQTAAVKVDVRPEDLAFLAPLSCGYMTGAGTVLNVLQPKSVDSIAVLGVGSVGLAAMLAAKSLGLEEIIAVDIQDSKLQIALELGAKHTINTKTNSDLNAAIRNILPDGVNFVVDTTSSRSLMEAAFQSLAAAGTLALVGAAGPEARIEVSPFSLVSGSRRVIGVAEGGANPQTFIPHMIQLYYDGKMPLDRLAKIYPATDLDRAIEDLRKGSVVKPILSWEGIN</sequence>
<dbReference type="InterPro" id="IPR011032">
    <property type="entry name" value="GroES-like_sf"/>
</dbReference>
<evidence type="ECO:0000313" key="8">
    <source>
        <dbReference type="EMBL" id="KAJ9143867.1"/>
    </source>
</evidence>
<dbReference type="FunFam" id="3.40.50.720:FF:000003">
    <property type="entry name" value="S-(hydroxymethyl)glutathione dehydrogenase"/>
    <property type="match status" value="1"/>
</dbReference>
<dbReference type="SUPFAM" id="SSF50129">
    <property type="entry name" value="GroES-like"/>
    <property type="match status" value="1"/>
</dbReference>
<keyword evidence="2 6" id="KW-0479">Metal-binding</keyword>
<dbReference type="Proteomes" id="UP001174694">
    <property type="component" value="Unassembled WGS sequence"/>
</dbReference>
<feature type="domain" description="Enoyl reductase (ER)" evidence="7">
    <location>
        <begin position="16"/>
        <end position="376"/>
    </location>
</feature>
<evidence type="ECO:0000256" key="2">
    <source>
        <dbReference type="ARBA" id="ARBA00022723"/>
    </source>
</evidence>
<keyword evidence="3 6" id="KW-0862">Zinc</keyword>
<dbReference type="EMBL" id="JANBVO010000018">
    <property type="protein sequence ID" value="KAJ9143867.1"/>
    <property type="molecule type" value="Genomic_DNA"/>
</dbReference>
<evidence type="ECO:0000259" key="7">
    <source>
        <dbReference type="SMART" id="SM00829"/>
    </source>
</evidence>